<accession>A0A2A2G715</accession>
<organism evidence="1 2">
    <name type="scientific">Fodinibius salipaludis</name>
    <dbReference type="NCBI Taxonomy" id="2032627"/>
    <lineage>
        <taxon>Bacteria</taxon>
        <taxon>Pseudomonadati</taxon>
        <taxon>Balneolota</taxon>
        <taxon>Balneolia</taxon>
        <taxon>Balneolales</taxon>
        <taxon>Balneolaceae</taxon>
        <taxon>Fodinibius</taxon>
    </lineage>
</organism>
<dbReference type="Proteomes" id="UP000218831">
    <property type="component" value="Unassembled WGS sequence"/>
</dbReference>
<reference evidence="1 2" key="1">
    <citation type="submission" date="2017-08" db="EMBL/GenBank/DDBJ databases">
        <title>Aliifodinibius alkalisoli sp. nov., isolated from saline alkaline soil.</title>
        <authorList>
            <person name="Liu D."/>
            <person name="Zhang G."/>
        </authorList>
    </citation>
    <scope>NUCLEOTIDE SEQUENCE [LARGE SCALE GENOMIC DNA]</scope>
    <source>
        <strain evidence="1 2">WN023</strain>
    </source>
</reference>
<proteinExistence type="predicted"/>
<name>A0A2A2G715_9BACT</name>
<sequence length="255" mass="30547">MRKTWFWNVDPTWENFSYLLEDQHRAKKVENAFLENKYKKSCLYFAGVSIESLLNKIMRTKLEDEGKSENKIYNTLRYEGFKGKLKKWPKKVFDSSLTLTDKESNLFDLFETFYEMRNTLTHPKHEDHSIYVDLEMTDVSEIKETVSKILLQLFILRDKIFPYWLLGWNFIGFNRDDNHPVILNNSQFLHALSRMGIINSQTAWSADHSDEWQIKNMSSYKSFLSLKKKLNSYPLNEENSENYEGPILTKNWWEY</sequence>
<dbReference type="RefSeq" id="WP_095607783.1">
    <property type="nucleotide sequence ID" value="NZ_NSKE01000017.1"/>
</dbReference>
<evidence type="ECO:0000313" key="1">
    <source>
        <dbReference type="EMBL" id="PAU92649.1"/>
    </source>
</evidence>
<gene>
    <name evidence="1" type="ORF">CK503_15685</name>
</gene>
<comment type="caution">
    <text evidence="1">The sequence shown here is derived from an EMBL/GenBank/DDBJ whole genome shotgun (WGS) entry which is preliminary data.</text>
</comment>
<protein>
    <submittedName>
        <fullName evidence="1">Uncharacterized protein</fullName>
    </submittedName>
</protein>
<evidence type="ECO:0000313" key="2">
    <source>
        <dbReference type="Proteomes" id="UP000218831"/>
    </source>
</evidence>
<keyword evidence="2" id="KW-1185">Reference proteome</keyword>
<dbReference type="EMBL" id="NSKE01000017">
    <property type="protein sequence ID" value="PAU92649.1"/>
    <property type="molecule type" value="Genomic_DNA"/>
</dbReference>
<dbReference type="AlphaFoldDB" id="A0A2A2G715"/>